<sequence>MPQSLPATVDTTNDSHPKMHKIADDSLTWQQQQDFRGEKPKRGRRKLYRKPPSESAEATATKPASTAKPSELGLLSAQSKTPGKAHTSKLPLHGKQSAPAGTAPLPQGQGNALKKTRTNRTRGRYNSERKTVKMTAQHPGASLPPHKRKLAAAAAAAAKAKLDVKLGDSIAGATPPASVHSQAGKPVQQQALLDKAVAKDSTPISPPTSVEAPKKLADDFAGWDTPLPAQTAFPSKGKGKNPRWPRIPRSPKQKHVWLKSRDIPRHLPSDSQSDGGVTFKSHSDGDPTYDVKKLMDWNGDWLPPPEEWAARKGFTNRHFGQVIEQWANSHSKYCTNAMNIDVSAFMGVQTADGTWLNKELVPRYWLHDTIDNAAPRKFWEELPQRAPAPFSDIDITEDPPYWERWEDGQPEDCFMATLVVPEARIDINDNDNELESPFAMLPTNDRVQRIMEVRKNRRLREEARQARPVTVCAHEGVQLPDRRLRPKANIFLRPVQPTDVHGIMTIYNYYIANTVEATELEEQTEAQIRTWIDDLVQANLPCLVAVAKRNQRKNPQGYVNDTIVGFIHLEEYAAPPSMYRFTFELALYVHPGYIRQGVGRCLLDQMMDMVNTGYKKKGGFEWVHEVEYLKNGKSRTVKTIVVDYHYERGSDVAWLTSYLGDFGFTRAGRFAQIGHKIGKVVDKVVYQVNTTEVIDPNTIPMIQA</sequence>
<accession>A0ACC2HSR1</accession>
<name>A0ACC2HSR1_9PLEO</name>
<evidence type="ECO:0000313" key="2">
    <source>
        <dbReference type="Proteomes" id="UP001153331"/>
    </source>
</evidence>
<dbReference type="EMBL" id="JAPHNI010001341">
    <property type="protein sequence ID" value="KAJ8105875.1"/>
    <property type="molecule type" value="Genomic_DNA"/>
</dbReference>
<dbReference type="Proteomes" id="UP001153331">
    <property type="component" value="Unassembled WGS sequence"/>
</dbReference>
<proteinExistence type="predicted"/>
<gene>
    <name evidence="1" type="ORF">OPT61_g9916</name>
</gene>
<keyword evidence="2" id="KW-1185">Reference proteome</keyword>
<evidence type="ECO:0000313" key="1">
    <source>
        <dbReference type="EMBL" id="KAJ8105875.1"/>
    </source>
</evidence>
<protein>
    <submittedName>
        <fullName evidence="1">Uncharacterized protein</fullName>
    </submittedName>
</protein>
<reference evidence="1" key="1">
    <citation type="submission" date="2022-11" db="EMBL/GenBank/DDBJ databases">
        <title>Genome Sequence of Boeremia exigua.</title>
        <authorList>
            <person name="Buettner E."/>
        </authorList>
    </citation>
    <scope>NUCLEOTIDE SEQUENCE</scope>
    <source>
        <strain evidence="1">CU02</strain>
    </source>
</reference>
<comment type="caution">
    <text evidence="1">The sequence shown here is derived from an EMBL/GenBank/DDBJ whole genome shotgun (WGS) entry which is preliminary data.</text>
</comment>
<organism evidence="1 2">
    <name type="scientific">Boeremia exigua</name>
    <dbReference type="NCBI Taxonomy" id="749465"/>
    <lineage>
        <taxon>Eukaryota</taxon>
        <taxon>Fungi</taxon>
        <taxon>Dikarya</taxon>
        <taxon>Ascomycota</taxon>
        <taxon>Pezizomycotina</taxon>
        <taxon>Dothideomycetes</taxon>
        <taxon>Pleosporomycetidae</taxon>
        <taxon>Pleosporales</taxon>
        <taxon>Pleosporineae</taxon>
        <taxon>Didymellaceae</taxon>
        <taxon>Boeremia</taxon>
    </lineage>
</organism>